<comment type="caution">
    <text evidence="1">The sequence shown here is derived from an EMBL/GenBank/DDBJ whole genome shotgun (WGS) entry which is preliminary data.</text>
</comment>
<dbReference type="EMBL" id="QMNG01000030">
    <property type="protein sequence ID" value="RLC36774.1"/>
    <property type="molecule type" value="Genomic_DNA"/>
</dbReference>
<reference evidence="1 2" key="1">
    <citation type="submission" date="2018-06" db="EMBL/GenBank/DDBJ databases">
        <title>Extensive metabolic versatility and redundancy in microbially diverse, dynamic hydrothermal sediments.</title>
        <authorList>
            <person name="Dombrowski N."/>
            <person name="Teske A."/>
            <person name="Baker B.J."/>
        </authorList>
    </citation>
    <scope>NUCLEOTIDE SEQUENCE [LARGE SCALE GENOMIC DNA]</scope>
    <source>
        <strain evidence="1">B79_G16</strain>
    </source>
</reference>
<organism evidence="1 2">
    <name type="scientific">candidate division Kazan bacterium</name>
    <dbReference type="NCBI Taxonomy" id="2202143"/>
    <lineage>
        <taxon>Bacteria</taxon>
        <taxon>Bacteria division Kazan-3B-28</taxon>
    </lineage>
</organism>
<protein>
    <submittedName>
        <fullName evidence="1">Uncharacterized protein</fullName>
    </submittedName>
</protein>
<dbReference type="AlphaFoldDB" id="A0A420ZC44"/>
<proteinExistence type="predicted"/>
<accession>A0A420ZC44</accession>
<gene>
    <name evidence="1" type="ORF">DRH29_03835</name>
</gene>
<name>A0A420ZC44_UNCK3</name>
<evidence type="ECO:0000313" key="2">
    <source>
        <dbReference type="Proteomes" id="UP000281261"/>
    </source>
</evidence>
<evidence type="ECO:0000313" key="1">
    <source>
        <dbReference type="EMBL" id="RLC36774.1"/>
    </source>
</evidence>
<sequence length="190" mass="21081">MKLILRTLGALILLVVFLVVYGLVADIAPGKGGFRSGKQTIGKLGGYHLFYDVTFEEQDEFYRIGFITKLNRSSILSDIAVPRIEVIPNTKDEPVLFGSGPKLLTDLGNYRLTVNLSDTRRFDLSGNTAELVFVGKEKQIIGKGPITEIRVHQPPDDSLQQVLIGLSEPVLYRLKANTNEPGIVWLDILK</sequence>
<dbReference type="Proteomes" id="UP000281261">
    <property type="component" value="Unassembled WGS sequence"/>
</dbReference>